<gene>
    <name evidence="1" type="ORF">EZS28_038191</name>
</gene>
<protein>
    <submittedName>
        <fullName evidence="1">Uncharacterized protein</fullName>
    </submittedName>
</protein>
<dbReference type="EMBL" id="SNRW01019545">
    <property type="protein sequence ID" value="KAA6366282.1"/>
    <property type="molecule type" value="Genomic_DNA"/>
</dbReference>
<organism evidence="1 2">
    <name type="scientific">Streblomastix strix</name>
    <dbReference type="NCBI Taxonomy" id="222440"/>
    <lineage>
        <taxon>Eukaryota</taxon>
        <taxon>Metamonada</taxon>
        <taxon>Preaxostyla</taxon>
        <taxon>Oxymonadida</taxon>
        <taxon>Streblomastigidae</taxon>
        <taxon>Streblomastix</taxon>
    </lineage>
</organism>
<sequence length="48" mass="5308">MGGTKAKLLPITTSDIAAECLKEYTCFPFIPITSSNFFKLSEIWPLLA</sequence>
<feature type="non-terminal residue" evidence="1">
    <location>
        <position position="48"/>
    </location>
</feature>
<evidence type="ECO:0000313" key="2">
    <source>
        <dbReference type="Proteomes" id="UP000324800"/>
    </source>
</evidence>
<evidence type="ECO:0000313" key="1">
    <source>
        <dbReference type="EMBL" id="KAA6366282.1"/>
    </source>
</evidence>
<dbReference type="Proteomes" id="UP000324800">
    <property type="component" value="Unassembled WGS sequence"/>
</dbReference>
<dbReference type="AlphaFoldDB" id="A0A5J4U8J5"/>
<name>A0A5J4U8J5_9EUKA</name>
<proteinExistence type="predicted"/>
<reference evidence="1 2" key="1">
    <citation type="submission" date="2019-03" db="EMBL/GenBank/DDBJ databases">
        <title>Single cell metagenomics reveals metabolic interactions within the superorganism composed of flagellate Streblomastix strix and complex community of Bacteroidetes bacteria on its surface.</title>
        <authorList>
            <person name="Treitli S.C."/>
            <person name="Kolisko M."/>
            <person name="Husnik F."/>
            <person name="Keeling P."/>
            <person name="Hampl V."/>
        </authorList>
    </citation>
    <scope>NUCLEOTIDE SEQUENCE [LARGE SCALE GENOMIC DNA]</scope>
    <source>
        <strain evidence="1">ST1C</strain>
    </source>
</reference>
<comment type="caution">
    <text evidence="1">The sequence shown here is derived from an EMBL/GenBank/DDBJ whole genome shotgun (WGS) entry which is preliminary data.</text>
</comment>
<accession>A0A5J4U8J5</accession>